<evidence type="ECO:0000313" key="6">
    <source>
        <dbReference type="EMBL" id="MCB8882983.1"/>
    </source>
</evidence>
<sequence length="78" mass="8224">MEPRIAQKGPIPVELEAGKAIYWCACGQSANQPYCDGSHAGSEFGPLPYTPIASGTAYLCACKRSKNPPLCDGSHQAL</sequence>
<evidence type="ECO:0000259" key="5">
    <source>
        <dbReference type="SMART" id="SM00704"/>
    </source>
</evidence>
<dbReference type="GO" id="GO:0046872">
    <property type="term" value="F:metal ion binding"/>
    <property type="evidence" value="ECO:0007669"/>
    <property type="project" value="UniProtKB-KW"/>
</dbReference>
<evidence type="ECO:0000256" key="3">
    <source>
        <dbReference type="ARBA" id="ARBA00023004"/>
    </source>
</evidence>
<dbReference type="Proteomes" id="UP000721844">
    <property type="component" value="Unassembled WGS sequence"/>
</dbReference>
<dbReference type="PANTHER" id="PTHR46491">
    <property type="entry name" value="CDGSH IRON SULFUR DOMAIN PROTEIN HOMOLOG"/>
    <property type="match status" value="1"/>
</dbReference>
<evidence type="ECO:0000256" key="1">
    <source>
        <dbReference type="ARBA" id="ARBA00022714"/>
    </source>
</evidence>
<keyword evidence="2" id="KW-0479">Metal-binding</keyword>
<dbReference type="AlphaFoldDB" id="A0A963Z6Z3"/>
<accession>A0A963Z6Z3</accession>
<dbReference type="GO" id="GO:0051537">
    <property type="term" value="F:2 iron, 2 sulfur cluster binding"/>
    <property type="evidence" value="ECO:0007669"/>
    <property type="project" value="UniProtKB-KW"/>
</dbReference>
<dbReference type="EMBL" id="JAESVA010000010">
    <property type="protein sequence ID" value="MCB8882983.1"/>
    <property type="molecule type" value="Genomic_DNA"/>
</dbReference>
<reference evidence="6 7" key="1">
    <citation type="journal article" date="2021" name="Microorganisms">
        <title>Acidisoma silvae sp. nov. and Acidisomacellulosilytica sp. nov., Two Acidophilic Bacteria Isolated from Decaying Wood, Hydrolyzing Cellulose and Producing Poly-3-hydroxybutyrate.</title>
        <authorList>
            <person name="Mieszkin S."/>
            <person name="Pouder E."/>
            <person name="Uroz S."/>
            <person name="Simon-Colin C."/>
            <person name="Alain K."/>
        </authorList>
    </citation>
    <scope>NUCLEOTIDE SEQUENCE [LARGE SCALE GENOMIC DNA]</scope>
    <source>
        <strain evidence="6 7">HW T5.17</strain>
    </source>
</reference>
<keyword evidence="1" id="KW-0001">2Fe-2S</keyword>
<dbReference type="RefSeq" id="WP_227309641.1">
    <property type="nucleotide sequence ID" value="NZ_JAESVA010000010.1"/>
</dbReference>
<protein>
    <submittedName>
        <fullName evidence="6">CDGSH iron-sulfur domain-containing protein</fullName>
    </submittedName>
</protein>
<dbReference type="SMART" id="SM00704">
    <property type="entry name" value="ZnF_CDGSH"/>
    <property type="match status" value="2"/>
</dbReference>
<dbReference type="GO" id="GO:0005737">
    <property type="term" value="C:cytoplasm"/>
    <property type="evidence" value="ECO:0007669"/>
    <property type="project" value="UniProtKB-ARBA"/>
</dbReference>
<comment type="caution">
    <text evidence="6">The sequence shown here is derived from an EMBL/GenBank/DDBJ whole genome shotgun (WGS) entry which is preliminary data.</text>
</comment>
<keyword evidence="7" id="KW-1185">Reference proteome</keyword>
<keyword evidence="3" id="KW-0408">Iron</keyword>
<dbReference type="PANTHER" id="PTHR46491:SF3">
    <property type="entry name" value="CDGSH IRON-SULFUR DOMAIN-CONTAINING PROTEIN 3, MITOCHONDRIAL"/>
    <property type="match status" value="1"/>
</dbReference>
<proteinExistence type="predicted"/>
<evidence type="ECO:0000313" key="7">
    <source>
        <dbReference type="Proteomes" id="UP000721844"/>
    </source>
</evidence>
<name>A0A963Z6Z3_9PROT</name>
<gene>
    <name evidence="6" type="ORF">ACELLULO517_22235</name>
</gene>
<dbReference type="Gene3D" id="3.40.5.90">
    <property type="entry name" value="CDGSH iron-sulfur domain, mitoNEET-type"/>
    <property type="match status" value="2"/>
</dbReference>
<dbReference type="InterPro" id="IPR018967">
    <property type="entry name" value="FeS-contain_CDGSH-typ"/>
</dbReference>
<evidence type="ECO:0000256" key="4">
    <source>
        <dbReference type="ARBA" id="ARBA00023014"/>
    </source>
</evidence>
<feature type="domain" description="Iron-binding zinc finger CDGSH type" evidence="5">
    <location>
        <begin position="46"/>
        <end position="76"/>
    </location>
</feature>
<dbReference type="Pfam" id="PF09360">
    <property type="entry name" value="zf-CDGSH"/>
    <property type="match status" value="2"/>
</dbReference>
<dbReference type="InterPro" id="IPR052950">
    <property type="entry name" value="CISD"/>
</dbReference>
<organism evidence="6 7">
    <name type="scientific">Acidisoma cellulosilyticum</name>
    <dbReference type="NCBI Taxonomy" id="2802395"/>
    <lineage>
        <taxon>Bacteria</taxon>
        <taxon>Pseudomonadati</taxon>
        <taxon>Pseudomonadota</taxon>
        <taxon>Alphaproteobacteria</taxon>
        <taxon>Acetobacterales</taxon>
        <taxon>Acidocellaceae</taxon>
        <taxon>Acidisoma</taxon>
    </lineage>
</organism>
<feature type="domain" description="Iron-binding zinc finger CDGSH type" evidence="5">
    <location>
        <begin position="8"/>
        <end position="45"/>
    </location>
</feature>
<keyword evidence="4" id="KW-0411">Iron-sulfur</keyword>
<dbReference type="InterPro" id="IPR042216">
    <property type="entry name" value="MitoNEET_CISD"/>
</dbReference>
<evidence type="ECO:0000256" key="2">
    <source>
        <dbReference type="ARBA" id="ARBA00022723"/>
    </source>
</evidence>